<evidence type="ECO:0000256" key="1">
    <source>
        <dbReference type="ARBA" id="ARBA00009156"/>
    </source>
</evidence>
<evidence type="ECO:0000256" key="4">
    <source>
        <dbReference type="ARBA" id="ARBA00022777"/>
    </source>
</evidence>
<feature type="domain" description="Carbohydrate kinase FGGY N-terminal" evidence="8">
    <location>
        <begin position="6"/>
        <end position="251"/>
    </location>
</feature>
<dbReference type="Gene3D" id="3.30.420.40">
    <property type="match status" value="2"/>
</dbReference>
<dbReference type="GO" id="GO:0004370">
    <property type="term" value="F:glycerol kinase activity"/>
    <property type="evidence" value="ECO:0007669"/>
    <property type="project" value="TreeGrafter"/>
</dbReference>
<dbReference type="AlphaFoldDB" id="A0A1H3EMR2"/>
<evidence type="ECO:0000313" key="10">
    <source>
        <dbReference type="EMBL" id="SDX80032.1"/>
    </source>
</evidence>
<dbReference type="PANTHER" id="PTHR10196:SF69">
    <property type="entry name" value="GLYCEROL KINASE"/>
    <property type="match status" value="1"/>
</dbReference>
<gene>
    <name evidence="10" type="ORF">SAMN05421547_101284</name>
</gene>
<protein>
    <recommendedName>
        <fullName evidence="6">ATP:glycerol 3-phosphotransferase</fullName>
    </recommendedName>
</protein>
<dbReference type="PROSITE" id="PS00445">
    <property type="entry name" value="FGGY_KINASES_2"/>
    <property type="match status" value="1"/>
</dbReference>
<dbReference type="SUPFAM" id="SSF53067">
    <property type="entry name" value="Actin-like ATPase domain"/>
    <property type="match status" value="2"/>
</dbReference>
<dbReference type="GO" id="GO:0005524">
    <property type="term" value="F:ATP binding"/>
    <property type="evidence" value="ECO:0007669"/>
    <property type="project" value="UniProtKB-KW"/>
</dbReference>
<comment type="similarity">
    <text evidence="1 7">Belongs to the FGGY kinase family.</text>
</comment>
<dbReference type="GeneID" id="94695094"/>
<keyword evidence="4 7" id="KW-0418">Kinase</keyword>
<evidence type="ECO:0000256" key="7">
    <source>
        <dbReference type="RuleBase" id="RU003733"/>
    </source>
</evidence>
<dbReference type="Proteomes" id="UP000183417">
    <property type="component" value="Unassembled WGS sequence"/>
</dbReference>
<evidence type="ECO:0000256" key="6">
    <source>
        <dbReference type="ARBA" id="ARBA00043149"/>
    </source>
</evidence>
<accession>A0A1H3EMR2</accession>
<proteinExistence type="inferred from homology"/>
<sequence>MHHEAVILCIDEGTSGTRAAVVGRDGQVSAQDYLPLEIHCPRPGVVEQDADLLLERTLDVCRRAIARAQGCGQQIVALAIANQRCSAVLWDTATGRSLTPIMVWQDSRHRDELALLAGDWDARLIRHAGRPVGVRSPYLWAARKLRECPAVAQAWQQRRLAFGTIDSWLLWHLSDARAVVTTPTNVTSGNAYALGDHRYLQDWLDALEFPAELLPRLCEDVQDFGRTRTELLGLAVPILACAGDQHAAAVGLGCLERGQALCVHGTGSFVDVLTGTKLPAHDAAHESSLTMTARRMDGVSRYAIETYVPTTGSALNWICEKLQWFDNPQQISTLAREAETPTDLVFIPALTGLRLPAMEPGARASISGVSMATSRPQLARSILEGIAHSVASCVQADEAAAGTEVGELLVGGGLSGSDALLQIQADLGGLPVRRLADTDKASLRGIAFMAGSAGLLWDGLEQACATLRTEAVFTPRMAADERGERRRIWRARVGDELARARAPGRSAALEGCA</sequence>
<evidence type="ECO:0000256" key="3">
    <source>
        <dbReference type="ARBA" id="ARBA00022741"/>
    </source>
</evidence>
<dbReference type="Pfam" id="PF00370">
    <property type="entry name" value="FGGY_N"/>
    <property type="match status" value="1"/>
</dbReference>
<keyword evidence="5" id="KW-0067">ATP-binding</keyword>
<dbReference type="EMBL" id="FNPE01000001">
    <property type="protein sequence ID" value="SDX80032.1"/>
    <property type="molecule type" value="Genomic_DNA"/>
</dbReference>
<evidence type="ECO:0000313" key="11">
    <source>
        <dbReference type="Proteomes" id="UP000183417"/>
    </source>
</evidence>
<dbReference type="RefSeq" id="WP_074920702.1">
    <property type="nucleotide sequence ID" value="NZ_CP141274.1"/>
</dbReference>
<dbReference type="InterPro" id="IPR018484">
    <property type="entry name" value="FGGY_N"/>
</dbReference>
<dbReference type="Pfam" id="PF02782">
    <property type="entry name" value="FGGY_C"/>
    <property type="match status" value="1"/>
</dbReference>
<name>A0A1H3EMR2_9BURK</name>
<evidence type="ECO:0000259" key="8">
    <source>
        <dbReference type="Pfam" id="PF00370"/>
    </source>
</evidence>
<evidence type="ECO:0000256" key="5">
    <source>
        <dbReference type="ARBA" id="ARBA00022840"/>
    </source>
</evidence>
<dbReference type="GO" id="GO:0005829">
    <property type="term" value="C:cytosol"/>
    <property type="evidence" value="ECO:0007669"/>
    <property type="project" value="TreeGrafter"/>
</dbReference>
<reference evidence="10 11" key="1">
    <citation type="submission" date="2016-10" db="EMBL/GenBank/DDBJ databases">
        <authorList>
            <person name="de Groot N.N."/>
        </authorList>
    </citation>
    <scope>NUCLEOTIDE SEQUENCE [LARGE SCALE GENOMIC DNA]</scope>
    <source>
        <strain evidence="10 11">LMG 24775</strain>
    </source>
</reference>
<dbReference type="InterPro" id="IPR018483">
    <property type="entry name" value="Carb_kinase_FGGY_CS"/>
</dbReference>
<keyword evidence="2 7" id="KW-0808">Transferase</keyword>
<evidence type="ECO:0000256" key="2">
    <source>
        <dbReference type="ARBA" id="ARBA00022679"/>
    </source>
</evidence>
<feature type="domain" description="Carbohydrate kinase FGGY C-terminal" evidence="9">
    <location>
        <begin position="261"/>
        <end position="453"/>
    </location>
</feature>
<organism evidence="10 11">
    <name type="scientific">Delftia lacustris</name>
    <dbReference type="NCBI Taxonomy" id="558537"/>
    <lineage>
        <taxon>Bacteria</taxon>
        <taxon>Pseudomonadati</taxon>
        <taxon>Pseudomonadota</taxon>
        <taxon>Betaproteobacteria</taxon>
        <taxon>Burkholderiales</taxon>
        <taxon>Comamonadaceae</taxon>
        <taxon>Delftia</taxon>
    </lineage>
</organism>
<dbReference type="GO" id="GO:0006071">
    <property type="term" value="P:glycerol metabolic process"/>
    <property type="evidence" value="ECO:0007669"/>
    <property type="project" value="TreeGrafter"/>
</dbReference>
<dbReference type="InterPro" id="IPR043129">
    <property type="entry name" value="ATPase_NBD"/>
</dbReference>
<dbReference type="InterPro" id="IPR000577">
    <property type="entry name" value="Carb_kinase_FGGY"/>
</dbReference>
<keyword evidence="3" id="KW-0547">Nucleotide-binding</keyword>
<dbReference type="InterPro" id="IPR018485">
    <property type="entry name" value="FGGY_C"/>
</dbReference>
<dbReference type="PANTHER" id="PTHR10196">
    <property type="entry name" value="SUGAR KINASE"/>
    <property type="match status" value="1"/>
</dbReference>
<evidence type="ECO:0000259" key="9">
    <source>
        <dbReference type="Pfam" id="PF02782"/>
    </source>
</evidence>
<dbReference type="PIRSF" id="PIRSF000538">
    <property type="entry name" value="GlpK"/>
    <property type="match status" value="1"/>
</dbReference>